<evidence type="ECO:0000256" key="4">
    <source>
        <dbReference type="ARBA" id="ARBA00023026"/>
    </source>
</evidence>
<evidence type="ECO:0000256" key="3">
    <source>
        <dbReference type="ARBA" id="ARBA00023015"/>
    </source>
</evidence>
<comment type="subcellular location">
    <subcellularLocation>
        <location evidence="1">Nucleus</location>
    </subcellularLocation>
</comment>
<dbReference type="Pfam" id="PF04082">
    <property type="entry name" value="Fungal_trans"/>
    <property type="match status" value="1"/>
</dbReference>
<keyword evidence="3" id="KW-0805">Transcription regulation</keyword>
<keyword evidence="2" id="KW-0479">Metal-binding</keyword>
<evidence type="ECO:0000259" key="8">
    <source>
        <dbReference type="PROSITE" id="PS50048"/>
    </source>
</evidence>
<dbReference type="SUPFAM" id="SSF57701">
    <property type="entry name" value="Zn2/Cys6 DNA-binding domain"/>
    <property type="match status" value="1"/>
</dbReference>
<dbReference type="Gene3D" id="4.10.240.10">
    <property type="entry name" value="Zn(2)-C6 fungal-type DNA-binding domain"/>
    <property type="match status" value="1"/>
</dbReference>
<gene>
    <name evidence="9" type="ORF">PRZ48_003446</name>
</gene>
<dbReference type="PANTHER" id="PTHR47338">
    <property type="entry name" value="ZN(II)2CYS6 TRANSCRIPTION FACTOR (EUROFUNG)-RELATED"/>
    <property type="match status" value="1"/>
</dbReference>
<keyword evidence="10" id="KW-1185">Reference proteome</keyword>
<reference evidence="9 10" key="1">
    <citation type="journal article" date="2023" name="G3 (Bethesda)">
        <title>A chromosome-level genome assembly of Zasmidium syzygii isolated from banana leaves.</title>
        <authorList>
            <person name="van Westerhoven A.C."/>
            <person name="Mehrabi R."/>
            <person name="Talebi R."/>
            <person name="Steentjes M.B.F."/>
            <person name="Corcolon B."/>
            <person name="Chong P.A."/>
            <person name="Kema G.H.J."/>
            <person name="Seidl M.F."/>
        </authorList>
    </citation>
    <scope>NUCLEOTIDE SEQUENCE [LARGE SCALE GENOMIC DNA]</scope>
    <source>
        <strain evidence="9 10">P124</strain>
    </source>
</reference>
<dbReference type="SMART" id="SM00066">
    <property type="entry name" value="GAL4"/>
    <property type="match status" value="1"/>
</dbReference>
<dbReference type="PROSITE" id="PS00463">
    <property type="entry name" value="ZN2_CY6_FUNGAL_1"/>
    <property type="match status" value="1"/>
</dbReference>
<evidence type="ECO:0000256" key="5">
    <source>
        <dbReference type="ARBA" id="ARBA00023163"/>
    </source>
</evidence>
<comment type="caution">
    <text evidence="9">The sequence shown here is derived from an EMBL/GenBank/DDBJ whole genome shotgun (WGS) entry which is preliminary data.</text>
</comment>
<evidence type="ECO:0000256" key="2">
    <source>
        <dbReference type="ARBA" id="ARBA00022723"/>
    </source>
</evidence>
<feature type="region of interest" description="Disordered" evidence="7">
    <location>
        <begin position="46"/>
        <end position="67"/>
    </location>
</feature>
<organism evidence="9 10">
    <name type="scientific">Zasmidium cellare</name>
    <name type="common">Wine cellar mold</name>
    <name type="synonym">Racodium cellare</name>
    <dbReference type="NCBI Taxonomy" id="395010"/>
    <lineage>
        <taxon>Eukaryota</taxon>
        <taxon>Fungi</taxon>
        <taxon>Dikarya</taxon>
        <taxon>Ascomycota</taxon>
        <taxon>Pezizomycotina</taxon>
        <taxon>Dothideomycetes</taxon>
        <taxon>Dothideomycetidae</taxon>
        <taxon>Mycosphaerellales</taxon>
        <taxon>Mycosphaerellaceae</taxon>
        <taxon>Zasmidium</taxon>
    </lineage>
</organism>
<dbReference type="InterPro" id="IPR007219">
    <property type="entry name" value="XnlR_reg_dom"/>
</dbReference>
<evidence type="ECO:0000313" key="10">
    <source>
        <dbReference type="Proteomes" id="UP001305779"/>
    </source>
</evidence>
<dbReference type="Pfam" id="PF00172">
    <property type="entry name" value="Zn_clus"/>
    <property type="match status" value="1"/>
</dbReference>
<evidence type="ECO:0000256" key="1">
    <source>
        <dbReference type="ARBA" id="ARBA00004123"/>
    </source>
</evidence>
<feature type="region of interest" description="Disordered" evidence="7">
    <location>
        <begin position="572"/>
        <end position="618"/>
    </location>
</feature>
<feature type="compositionally biased region" description="Polar residues" evidence="7">
    <location>
        <begin position="587"/>
        <end position="609"/>
    </location>
</feature>
<keyword evidence="6" id="KW-0539">Nucleus</keyword>
<dbReference type="PROSITE" id="PS50048">
    <property type="entry name" value="ZN2_CY6_FUNGAL_2"/>
    <property type="match status" value="1"/>
</dbReference>
<dbReference type="Proteomes" id="UP001305779">
    <property type="component" value="Unassembled WGS sequence"/>
</dbReference>
<dbReference type="InterPro" id="IPR050815">
    <property type="entry name" value="TF_fung"/>
</dbReference>
<keyword evidence="5" id="KW-0804">Transcription</keyword>
<dbReference type="CDD" id="cd12148">
    <property type="entry name" value="fungal_TF_MHR"/>
    <property type="match status" value="1"/>
</dbReference>
<dbReference type="EMBL" id="JAXOVC010000002">
    <property type="protein sequence ID" value="KAK4505483.1"/>
    <property type="molecule type" value="Genomic_DNA"/>
</dbReference>
<protein>
    <recommendedName>
        <fullName evidence="8">Zn(2)-C6 fungal-type domain-containing protein</fullName>
    </recommendedName>
</protein>
<sequence length="630" mass="71378">MSHDRREPKRARQACLNCRRKKARCSGEKPVCAFCARLNQPCEWDSSPSFDPLTKQPSLRRASSHHPSETALAARVALLEAKLALLNDEPAPSFASSPSTRPSRFLVRQTSNKRGLCDDIEPDAATVTTSEFSTLPNHDIQRHLIDVYFEHNHNQPYSYFHETTFRRRFDDGCVPEYLMLAFIATACRFSDHDFVRDRRMEAMTEDANASWRQIYDESFSSDANLDFPMVQATSMLAAIEFTSGKTRLGWVKASLTIRFAQGLRLNEEPEESLPVYEQEERRRTFWSVYLVRLPCHEDLFRNGLISDVEPTLEAVIEEPTAPGHQDLDYFAMTVLMASAMGRFIRGSYAMWDPRSPYYDVHSILLHFESLSPCSLSTITETLQYQFTFDGQVDKQRAGHFLYSHALYHLTHCLLNHPFVFHHILQQISAQVPPGFVAEGLARCHRHATELLGMLQDAQQYGRLVQSSFYGYCAMLCGGIHRLYETHDDSAISSASRERARAALDFLEAKPVLWPIFNHMAHVLRYFKPDIETAKALTSAISLSQKVAIKDGHNLWQLLDYALIPETNPLTPNSIDTTPGSLYGPAAPTSTNNRSDNPSGPESQYSQGTSGYFPDLMPDTSEGIWSRSFGH</sequence>
<proteinExistence type="predicted"/>
<evidence type="ECO:0000313" key="9">
    <source>
        <dbReference type="EMBL" id="KAK4505483.1"/>
    </source>
</evidence>
<dbReference type="InterPro" id="IPR036864">
    <property type="entry name" value="Zn2-C6_fun-type_DNA-bd_sf"/>
</dbReference>
<dbReference type="PANTHER" id="PTHR47338:SF27">
    <property type="entry name" value="ZN(II)2CYS6 TRANSCRIPTION FACTOR (EUROFUNG)"/>
    <property type="match status" value="1"/>
</dbReference>
<evidence type="ECO:0000256" key="7">
    <source>
        <dbReference type="SAM" id="MobiDB-lite"/>
    </source>
</evidence>
<keyword evidence="4" id="KW-0843">Virulence</keyword>
<dbReference type="CDD" id="cd00067">
    <property type="entry name" value="GAL4"/>
    <property type="match status" value="1"/>
</dbReference>
<name>A0ABR0EWM7_ZASCE</name>
<accession>A0ABR0EWM7</accession>
<dbReference type="InterPro" id="IPR001138">
    <property type="entry name" value="Zn2Cys6_DnaBD"/>
</dbReference>
<feature type="domain" description="Zn(2)-C6 fungal-type" evidence="8">
    <location>
        <begin position="14"/>
        <end position="44"/>
    </location>
</feature>
<evidence type="ECO:0000256" key="6">
    <source>
        <dbReference type="ARBA" id="ARBA00023242"/>
    </source>
</evidence>